<proteinExistence type="predicted"/>
<organism evidence="1 2">
    <name type="scientific">Cotesia glomerata</name>
    <name type="common">Lepidopteran parasitic wasp</name>
    <name type="synonym">Apanteles glomeratus</name>
    <dbReference type="NCBI Taxonomy" id="32391"/>
    <lineage>
        <taxon>Eukaryota</taxon>
        <taxon>Metazoa</taxon>
        <taxon>Ecdysozoa</taxon>
        <taxon>Arthropoda</taxon>
        <taxon>Hexapoda</taxon>
        <taxon>Insecta</taxon>
        <taxon>Pterygota</taxon>
        <taxon>Neoptera</taxon>
        <taxon>Endopterygota</taxon>
        <taxon>Hymenoptera</taxon>
        <taxon>Apocrita</taxon>
        <taxon>Ichneumonoidea</taxon>
        <taxon>Braconidae</taxon>
        <taxon>Microgastrinae</taxon>
        <taxon>Cotesia</taxon>
    </lineage>
</organism>
<gene>
    <name evidence="1" type="ORF">KQX54_000431</name>
</gene>
<evidence type="ECO:0000313" key="2">
    <source>
        <dbReference type="Proteomes" id="UP000826195"/>
    </source>
</evidence>
<comment type="caution">
    <text evidence="1">The sequence shown here is derived from an EMBL/GenBank/DDBJ whole genome shotgun (WGS) entry which is preliminary data.</text>
</comment>
<name>A0AAV7IJS3_COTGL</name>
<dbReference type="AlphaFoldDB" id="A0AAV7IJS3"/>
<accession>A0AAV7IJS3</accession>
<dbReference type="EMBL" id="JAHXZJ010001317">
    <property type="protein sequence ID" value="KAH0553047.1"/>
    <property type="molecule type" value="Genomic_DNA"/>
</dbReference>
<reference evidence="1 2" key="1">
    <citation type="journal article" date="2021" name="J. Hered.">
        <title>A chromosome-level genome assembly of the parasitoid wasp, Cotesia glomerata (Hymenoptera: Braconidae).</title>
        <authorList>
            <person name="Pinto B.J."/>
            <person name="Weis J.J."/>
            <person name="Gamble T."/>
            <person name="Ode P.J."/>
            <person name="Paul R."/>
            <person name="Zaspel J.M."/>
        </authorList>
    </citation>
    <scope>NUCLEOTIDE SEQUENCE [LARGE SCALE GENOMIC DNA]</scope>
    <source>
        <strain evidence="1">CgM1</strain>
    </source>
</reference>
<evidence type="ECO:0000313" key="1">
    <source>
        <dbReference type="EMBL" id="KAH0553047.1"/>
    </source>
</evidence>
<dbReference type="Proteomes" id="UP000826195">
    <property type="component" value="Unassembled WGS sequence"/>
</dbReference>
<sequence length="134" mass="14788">MLEVGRSSRKTGADNTSITSALFRLVDQGMHGEIIIDGLDMCKSVDLILTLSENIPIKRIWDVLGEVELNGITLNQWVGLNGGRKISALMTVNLFDLPENCYGAIGFLFLTKITDGLDLKKFGSPYELLINMIK</sequence>
<protein>
    <submittedName>
        <fullName evidence="1">Uncharacterized protein</fullName>
    </submittedName>
</protein>
<keyword evidence="2" id="KW-1185">Reference proteome</keyword>